<protein>
    <submittedName>
        <fullName evidence="1">Uncharacterized protein</fullName>
    </submittedName>
</protein>
<dbReference type="InterPro" id="IPR038468">
    <property type="entry name" value="MmpS_C"/>
</dbReference>
<reference evidence="1 2" key="1">
    <citation type="journal article" date="2019" name="Int. J. Syst. Evol. Microbiol.">
        <title>The Global Catalogue of Microorganisms (GCM) 10K type strain sequencing project: providing services to taxonomists for standard genome sequencing and annotation.</title>
        <authorList>
            <consortium name="The Broad Institute Genomics Platform"/>
            <consortium name="The Broad Institute Genome Sequencing Center for Infectious Disease"/>
            <person name="Wu L."/>
            <person name="Ma J."/>
        </authorList>
    </citation>
    <scope>NUCLEOTIDE SEQUENCE [LARGE SCALE GENOMIC DNA]</scope>
    <source>
        <strain evidence="1 2">JCM 15749</strain>
    </source>
</reference>
<dbReference type="Gene3D" id="2.60.40.2880">
    <property type="entry name" value="MmpS1-5, C-terminal soluble domain"/>
    <property type="match status" value="1"/>
</dbReference>
<organism evidence="1 2">
    <name type="scientific">Aeromicrobium halocynthiae</name>
    <dbReference type="NCBI Taxonomy" id="560557"/>
    <lineage>
        <taxon>Bacteria</taxon>
        <taxon>Bacillati</taxon>
        <taxon>Actinomycetota</taxon>
        <taxon>Actinomycetes</taxon>
        <taxon>Propionibacteriales</taxon>
        <taxon>Nocardioidaceae</taxon>
        <taxon>Aeromicrobium</taxon>
    </lineage>
</organism>
<dbReference type="Proteomes" id="UP001501480">
    <property type="component" value="Unassembled WGS sequence"/>
</dbReference>
<accession>A0ABN2W404</accession>
<dbReference type="EMBL" id="BAAAPY010000009">
    <property type="protein sequence ID" value="GAA2082513.1"/>
    <property type="molecule type" value="Genomic_DNA"/>
</dbReference>
<sequence>MVTAFVLVLAAASAAGVDVVREARERPAALSAVDAGPVSSEDSRRQVNVTISVSSDAPFSFTYVTTAGEQVTRESEDGSPVSVTTVERGNGPYVQVWAQTAPWSTFVRCEVEVDDDLRSEERIEGPAAATYCVA</sequence>
<proteinExistence type="predicted"/>
<evidence type="ECO:0000313" key="2">
    <source>
        <dbReference type="Proteomes" id="UP001501480"/>
    </source>
</evidence>
<evidence type="ECO:0000313" key="1">
    <source>
        <dbReference type="EMBL" id="GAA2082513.1"/>
    </source>
</evidence>
<name>A0ABN2W404_9ACTN</name>
<keyword evidence="2" id="KW-1185">Reference proteome</keyword>
<comment type="caution">
    <text evidence="1">The sequence shown here is derived from an EMBL/GenBank/DDBJ whole genome shotgun (WGS) entry which is preliminary data.</text>
</comment>
<gene>
    <name evidence="1" type="ORF">GCM10009821_24180</name>
</gene>